<dbReference type="Pfam" id="PF03401">
    <property type="entry name" value="TctC"/>
    <property type="match status" value="1"/>
</dbReference>
<dbReference type="EMBL" id="CP019236">
    <property type="protein sequence ID" value="APW35835.1"/>
    <property type="molecule type" value="Genomic_DNA"/>
</dbReference>
<keyword evidence="4" id="KW-1185">Reference proteome</keyword>
<dbReference type="Gene3D" id="3.40.190.150">
    <property type="entry name" value="Bordetella uptake gene, domain 1"/>
    <property type="match status" value="1"/>
</dbReference>
<sequence length="322" mass="34197">MQRRTVLKIASAGACGLAPGWALAQSDKPISMVLGYSAGGTTDFVGRLVATEMSKVLGRQIVVDNVPGASGMMAAQKVSHGPTDGSVIYLGGTDTIVIPMVNDKTKVDWRRDFQLIGSSSFVSMVFAVSAKSPYQSMSELLAALRKGKKDFNYATPGIGTMQHLFGALINEKGKVAMLHVPYKGAAQINTDLVGQHVDSAILTTTSALPFIKDGSMRALAIADSTRSSMLPNVKTIGEEEGFSSLSLPLWQAFFVKAGTPPAIVAAYEKALMTTMANPEVQKKMRDSGATPWATNGRDMTAYVAQQVPVYKEAIDAAKIVAE</sequence>
<evidence type="ECO:0000313" key="4">
    <source>
        <dbReference type="Proteomes" id="UP000186609"/>
    </source>
</evidence>
<dbReference type="PANTHER" id="PTHR42928:SF5">
    <property type="entry name" value="BLR1237 PROTEIN"/>
    <property type="match status" value="1"/>
</dbReference>
<dbReference type="RefSeq" id="WP_076195592.1">
    <property type="nucleotide sequence ID" value="NZ_CP019236.1"/>
</dbReference>
<comment type="similarity">
    <text evidence="1">Belongs to the UPF0065 (bug) family.</text>
</comment>
<feature type="signal peptide" evidence="2">
    <location>
        <begin position="1"/>
        <end position="24"/>
    </location>
</feature>
<evidence type="ECO:0000313" key="3">
    <source>
        <dbReference type="EMBL" id="APW35835.1"/>
    </source>
</evidence>
<dbReference type="InterPro" id="IPR005064">
    <property type="entry name" value="BUG"/>
</dbReference>
<organism evidence="3 4">
    <name type="scientific">Rhodoferax koreensis</name>
    <dbReference type="NCBI Taxonomy" id="1842727"/>
    <lineage>
        <taxon>Bacteria</taxon>
        <taxon>Pseudomonadati</taxon>
        <taxon>Pseudomonadota</taxon>
        <taxon>Betaproteobacteria</taxon>
        <taxon>Burkholderiales</taxon>
        <taxon>Comamonadaceae</taxon>
        <taxon>Rhodoferax</taxon>
    </lineage>
</organism>
<protein>
    <recommendedName>
        <fullName evidence="5">ABC transporter substrate-binding protein</fullName>
    </recommendedName>
</protein>
<dbReference type="OrthoDB" id="8678477at2"/>
<evidence type="ECO:0008006" key="5">
    <source>
        <dbReference type="Google" id="ProtNLM"/>
    </source>
</evidence>
<name>A0A1P8JQ26_9BURK</name>
<dbReference type="KEGG" id="rhy:RD110_00240"/>
<keyword evidence="2" id="KW-0732">Signal</keyword>
<dbReference type="Proteomes" id="UP000186609">
    <property type="component" value="Chromosome"/>
</dbReference>
<dbReference type="PANTHER" id="PTHR42928">
    <property type="entry name" value="TRICARBOXYLATE-BINDING PROTEIN"/>
    <property type="match status" value="1"/>
</dbReference>
<dbReference type="SUPFAM" id="SSF53850">
    <property type="entry name" value="Periplasmic binding protein-like II"/>
    <property type="match status" value="1"/>
</dbReference>
<dbReference type="AlphaFoldDB" id="A0A1P8JQ26"/>
<accession>A0A1P8JQ26</accession>
<dbReference type="InterPro" id="IPR042100">
    <property type="entry name" value="Bug_dom1"/>
</dbReference>
<dbReference type="PIRSF" id="PIRSF017082">
    <property type="entry name" value="YflP"/>
    <property type="match status" value="1"/>
</dbReference>
<proteinExistence type="inferred from homology"/>
<dbReference type="STRING" id="1842727.RD110_00240"/>
<dbReference type="Gene3D" id="3.40.190.10">
    <property type="entry name" value="Periplasmic binding protein-like II"/>
    <property type="match status" value="1"/>
</dbReference>
<evidence type="ECO:0000256" key="1">
    <source>
        <dbReference type="ARBA" id="ARBA00006987"/>
    </source>
</evidence>
<gene>
    <name evidence="3" type="ORF">RD110_00240</name>
</gene>
<dbReference type="CDD" id="cd07012">
    <property type="entry name" value="PBP2_Bug_TTT"/>
    <property type="match status" value="1"/>
</dbReference>
<feature type="chain" id="PRO_5013247286" description="ABC transporter substrate-binding protein" evidence="2">
    <location>
        <begin position="25"/>
        <end position="322"/>
    </location>
</feature>
<reference evidence="3 4" key="1">
    <citation type="submission" date="2017-01" db="EMBL/GenBank/DDBJ databases">
        <authorList>
            <person name="Mah S.A."/>
            <person name="Swanson W.J."/>
            <person name="Moy G.W."/>
            <person name="Vacquier V.D."/>
        </authorList>
    </citation>
    <scope>NUCLEOTIDE SEQUENCE [LARGE SCALE GENOMIC DNA]</scope>
    <source>
        <strain evidence="3 4">DCY110</strain>
    </source>
</reference>
<evidence type="ECO:0000256" key="2">
    <source>
        <dbReference type="SAM" id="SignalP"/>
    </source>
</evidence>